<dbReference type="AlphaFoldDB" id="A0A850SXU5"/>
<dbReference type="GO" id="GO:0005886">
    <property type="term" value="C:plasma membrane"/>
    <property type="evidence" value="ECO:0007669"/>
    <property type="project" value="UniProtKB-SubCell"/>
</dbReference>
<name>A0A850SXU5_9BACT</name>
<dbReference type="Pfam" id="PF00672">
    <property type="entry name" value="HAMP"/>
    <property type="match status" value="1"/>
</dbReference>
<protein>
    <submittedName>
        <fullName evidence="10">HAMP domain-containing protein</fullName>
    </submittedName>
</protein>
<evidence type="ECO:0000256" key="1">
    <source>
        <dbReference type="ARBA" id="ARBA00004429"/>
    </source>
</evidence>
<keyword evidence="2" id="KW-0997">Cell inner membrane</keyword>
<dbReference type="InterPro" id="IPR004090">
    <property type="entry name" value="Chemotax_Me-accpt_rcpt"/>
</dbReference>
<evidence type="ECO:0000256" key="5">
    <source>
        <dbReference type="PROSITE-ProRule" id="PRU00284"/>
    </source>
</evidence>
<dbReference type="GO" id="GO:0007165">
    <property type="term" value="P:signal transduction"/>
    <property type="evidence" value="ECO:0007669"/>
    <property type="project" value="UniProtKB-KW"/>
</dbReference>
<evidence type="ECO:0000256" key="3">
    <source>
        <dbReference type="ARBA" id="ARBA00023224"/>
    </source>
</evidence>
<feature type="transmembrane region" description="Helical" evidence="6">
    <location>
        <begin position="263"/>
        <end position="282"/>
    </location>
</feature>
<evidence type="ECO:0000313" key="11">
    <source>
        <dbReference type="Proteomes" id="UP000553343"/>
    </source>
</evidence>
<dbReference type="SMART" id="SM00283">
    <property type="entry name" value="MA"/>
    <property type="match status" value="1"/>
</dbReference>
<dbReference type="PROSITE" id="PS50192">
    <property type="entry name" value="T_SNARE"/>
    <property type="match status" value="1"/>
</dbReference>
<organism evidence="10 11">
    <name type="scientific">Desulfobacter latus</name>
    <dbReference type="NCBI Taxonomy" id="2292"/>
    <lineage>
        <taxon>Bacteria</taxon>
        <taxon>Pseudomonadati</taxon>
        <taxon>Thermodesulfobacteriota</taxon>
        <taxon>Desulfobacteria</taxon>
        <taxon>Desulfobacterales</taxon>
        <taxon>Desulfobacteraceae</taxon>
        <taxon>Desulfobacter</taxon>
    </lineage>
</organism>
<dbReference type="Gene3D" id="1.10.287.950">
    <property type="entry name" value="Methyl-accepting chemotaxis protein"/>
    <property type="match status" value="1"/>
</dbReference>
<evidence type="ECO:0000256" key="2">
    <source>
        <dbReference type="ARBA" id="ARBA00022519"/>
    </source>
</evidence>
<dbReference type="PANTHER" id="PTHR32089">
    <property type="entry name" value="METHYL-ACCEPTING CHEMOTAXIS PROTEIN MCPB"/>
    <property type="match status" value="1"/>
</dbReference>
<gene>
    <name evidence="10" type="ORF">HXW94_04500</name>
</gene>
<keyword evidence="6" id="KW-0472">Membrane</keyword>
<feature type="domain" description="HAMP" evidence="9">
    <location>
        <begin position="284"/>
        <end position="339"/>
    </location>
</feature>
<dbReference type="SUPFAM" id="SSF58104">
    <property type="entry name" value="Methyl-accepting chemotaxis protein (MCP) signaling domain"/>
    <property type="match status" value="1"/>
</dbReference>
<dbReference type="InterPro" id="IPR000727">
    <property type="entry name" value="T_SNARE_dom"/>
</dbReference>
<evidence type="ECO:0000256" key="6">
    <source>
        <dbReference type="SAM" id="Phobius"/>
    </source>
</evidence>
<comment type="subcellular location">
    <subcellularLocation>
        <location evidence="1">Cell inner membrane</location>
        <topology evidence="1">Multi-pass membrane protein</topology>
    </subcellularLocation>
</comment>
<dbReference type="PROSITE" id="PS50885">
    <property type="entry name" value="HAMP"/>
    <property type="match status" value="1"/>
</dbReference>
<evidence type="ECO:0000256" key="4">
    <source>
        <dbReference type="ARBA" id="ARBA00029447"/>
    </source>
</evidence>
<dbReference type="EMBL" id="JACADJ010000009">
    <property type="protein sequence ID" value="NWH04253.1"/>
    <property type="molecule type" value="Genomic_DNA"/>
</dbReference>
<proteinExistence type="inferred from homology"/>
<keyword evidence="6" id="KW-0812">Transmembrane</keyword>
<keyword evidence="2" id="KW-1003">Cell membrane</keyword>
<dbReference type="CDD" id="cd06225">
    <property type="entry name" value="HAMP"/>
    <property type="match status" value="1"/>
</dbReference>
<evidence type="ECO:0000259" key="9">
    <source>
        <dbReference type="PROSITE" id="PS50885"/>
    </source>
</evidence>
<keyword evidence="3 5" id="KW-0807">Transducer</keyword>
<reference evidence="10 11" key="1">
    <citation type="submission" date="2020-06" db="EMBL/GenBank/DDBJ databases">
        <title>High-quality draft genome of sulfate reducer Desulfobacter latus type strain AcrS2 isolated from marine sediment.</title>
        <authorList>
            <person name="Hoppe M."/>
            <person name="Larsen C.K."/>
            <person name="Marshall I.P.G."/>
            <person name="Schramm A."/>
            <person name="Marietou A.G."/>
        </authorList>
    </citation>
    <scope>NUCLEOTIDE SEQUENCE [LARGE SCALE GENOMIC DNA]</scope>
    <source>
        <strain evidence="10 11">AcRS2</strain>
    </source>
</reference>
<dbReference type="InterPro" id="IPR004089">
    <property type="entry name" value="MCPsignal_dom"/>
</dbReference>
<keyword evidence="6" id="KW-1133">Transmembrane helix</keyword>
<keyword evidence="11" id="KW-1185">Reference proteome</keyword>
<dbReference type="Pfam" id="PF00015">
    <property type="entry name" value="MCPsignal"/>
    <property type="match status" value="1"/>
</dbReference>
<dbReference type="GO" id="GO:0006935">
    <property type="term" value="P:chemotaxis"/>
    <property type="evidence" value="ECO:0007669"/>
    <property type="project" value="InterPro"/>
</dbReference>
<dbReference type="Proteomes" id="UP000553343">
    <property type="component" value="Unassembled WGS sequence"/>
</dbReference>
<sequence>MQTNNTRALNKAVAGTMKANGDENNRELVTLGSKLTAQMEKMAELTALQVGEQIKENLDQEAHSILKDWEENLVQQGRATALLLSQIAPSAVVTKDYAQLRMLAKSVNNQAGVLFVMFRNKSGEIISRAYDRKNPRIKAYKTQGKGKKTADKILDAAVSDPNLMIVQQEIALSGEVIGKIVLGMDKKLYKAKVSEISKRFKEMIDGSQAKIRDVIGTETSEFQTGLNLAINGIKKANAEAQKMAGASITAESRKFSTSMRNTIVLIGSISSLIALFILYVYISRNISNPLEKIVSLIEVMSKGDISCRFPDNLKSKQDEIGTLVNSLTQMITSFGEIISDIAHSTQTLTASSSQLSGISGQMTVNSGQTAENAISVAGAAEEMATNMTSVAAATEQASVNIQMVVAAAEEMTATINEIAGNTARGSETTARAVETAGQVSEKVDKLGTAAGEISQVTEAITHISEQTNLLALNATIEAARAGEAGKGFAVVAGEIKDLARLTAEATSEIKTKISGMQATTQESVLAIETIVEVINEINEIVTSVATAIEEQSATTQEITNSVSQAAAGLEEVSENVSQTSSVTGEVTRNIANVSQAANEVKSDSEQIMGSAAELSNLADKLNEMIGRFKI</sequence>
<evidence type="ECO:0000259" key="7">
    <source>
        <dbReference type="PROSITE" id="PS50111"/>
    </source>
</evidence>
<dbReference type="PANTHER" id="PTHR32089:SF112">
    <property type="entry name" value="LYSOZYME-LIKE PROTEIN-RELATED"/>
    <property type="match status" value="1"/>
</dbReference>
<dbReference type="PROSITE" id="PS50111">
    <property type="entry name" value="CHEMOTAXIS_TRANSDUC_2"/>
    <property type="match status" value="1"/>
</dbReference>
<dbReference type="InterPro" id="IPR003660">
    <property type="entry name" value="HAMP_dom"/>
</dbReference>
<evidence type="ECO:0000313" key="10">
    <source>
        <dbReference type="EMBL" id="NWH04253.1"/>
    </source>
</evidence>
<evidence type="ECO:0000259" key="8">
    <source>
        <dbReference type="PROSITE" id="PS50192"/>
    </source>
</evidence>
<feature type="domain" description="Methyl-accepting transducer" evidence="7">
    <location>
        <begin position="358"/>
        <end position="594"/>
    </location>
</feature>
<comment type="similarity">
    <text evidence="4">Belongs to the methyl-accepting chemotaxis (MCP) protein family.</text>
</comment>
<dbReference type="GO" id="GO:0004888">
    <property type="term" value="F:transmembrane signaling receptor activity"/>
    <property type="evidence" value="ECO:0007669"/>
    <property type="project" value="InterPro"/>
</dbReference>
<dbReference type="PRINTS" id="PR00260">
    <property type="entry name" value="CHEMTRNSDUCR"/>
</dbReference>
<dbReference type="SMART" id="SM00304">
    <property type="entry name" value="HAMP"/>
    <property type="match status" value="2"/>
</dbReference>
<comment type="caution">
    <text evidence="10">The sequence shown here is derived from an EMBL/GenBank/DDBJ whole genome shotgun (WGS) entry which is preliminary data.</text>
</comment>
<accession>A0A850SXU5</accession>
<feature type="domain" description="T-SNARE coiled-coil homology" evidence="8">
    <location>
        <begin position="517"/>
        <end position="579"/>
    </location>
</feature>